<dbReference type="Pfam" id="PF03466">
    <property type="entry name" value="LysR_substrate"/>
    <property type="match status" value="1"/>
</dbReference>
<dbReference type="Proteomes" id="UP000698752">
    <property type="component" value="Unassembled WGS sequence"/>
</dbReference>
<evidence type="ECO:0000256" key="4">
    <source>
        <dbReference type="ARBA" id="ARBA00023163"/>
    </source>
</evidence>
<dbReference type="InterPro" id="IPR036390">
    <property type="entry name" value="WH_DNA-bd_sf"/>
</dbReference>
<dbReference type="SUPFAM" id="SSF53850">
    <property type="entry name" value="Periplasmic binding protein-like II"/>
    <property type="match status" value="1"/>
</dbReference>
<name>A0ABS5ECF1_9PROT</name>
<organism evidence="6 7">
    <name type="scientific">Neoroseomonas terrae</name>
    <dbReference type="NCBI Taxonomy" id="424799"/>
    <lineage>
        <taxon>Bacteria</taxon>
        <taxon>Pseudomonadati</taxon>
        <taxon>Pseudomonadota</taxon>
        <taxon>Alphaproteobacteria</taxon>
        <taxon>Acetobacterales</taxon>
        <taxon>Acetobacteraceae</taxon>
        <taxon>Neoroseomonas</taxon>
    </lineage>
</organism>
<keyword evidence="7" id="KW-1185">Reference proteome</keyword>
<sequence length="306" mass="32614">MSSLPRLDLRLLRAAVAVRDAGSVTVAARRLGTSQPALSRLIATLEGELGFALFSRTGRTLKPAPAAELFLSQAAATLVGTERLGQLALTIRQGRLAKLKIAAPTNLFQEVLPDALAHFAAARPGVEIEVQIRRRHEILQGLERGGIDFGIAVLPVGQPGLTVRPFAETEAVCLIPSNHALAQRASIAPADLAGLEQIGLPDGSILRGWVEDAFASAGVAYRRRFTVDSNHLASRLVAAGLGVAVIHPVAARDLPAEVVSRPFRPALPFTYALLERADLSYGVLAQELEQSLRQAWPAHDDGRAKP</sequence>
<keyword evidence="2" id="KW-0805">Transcription regulation</keyword>
<evidence type="ECO:0000256" key="1">
    <source>
        <dbReference type="ARBA" id="ARBA00009437"/>
    </source>
</evidence>
<evidence type="ECO:0000313" key="7">
    <source>
        <dbReference type="Proteomes" id="UP000698752"/>
    </source>
</evidence>
<dbReference type="InterPro" id="IPR000847">
    <property type="entry name" value="LysR_HTH_N"/>
</dbReference>
<evidence type="ECO:0000256" key="3">
    <source>
        <dbReference type="ARBA" id="ARBA00023125"/>
    </source>
</evidence>
<dbReference type="InterPro" id="IPR005119">
    <property type="entry name" value="LysR_subst-bd"/>
</dbReference>
<dbReference type="Gene3D" id="3.40.190.290">
    <property type="match status" value="1"/>
</dbReference>
<dbReference type="Pfam" id="PF00126">
    <property type="entry name" value="HTH_1"/>
    <property type="match status" value="1"/>
</dbReference>
<accession>A0ABS5ECF1</accession>
<dbReference type="RefSeq" id="WP_211865975.1">
    <property type="nucleotide sequence ID" value="NZ_JAAEDI010000003.1"/>
</dbReference>
<keyword evidence="4" id="KW-0804">Transcription</keyword>
<proteinExistence type="inferred from homology"/>
<comment type="similarity">
    <text evidence="1">Belongs to the LysR transcriptional regulatory family.</text>
</comment>
<protein>
    <submittedName>
        <fullName evidence="6">LysR family transcriptional regulator</fullName>
    </submittedName>
</protein>
<reference evidence="7" key="1">
    <citation type="journal article" date="2021" name="Syst. Appl. Microbiol.">
        <title>Roseomonas hellenica sp. nov., isolated from roots of wild-growing Alkanna tinctoria.</title>
        <authorList>
            <person name="Rat A."/>
            <person name="Naranjo H.D."/>
            <person name="Lebbe L."/>
            <person name="Cnockaert M."/>
            <person name="Krigas N."/>
            <person name="Grigoriadou K."/>
            <person name="Maloupa E."/>
            <person name="Willems A."/>
        </authorList>
    </citation>
    <scope>NUCLEOTIDE SEQUENCE [LARGE SCALE GENOMIC DNA]</scope>
    <source>
        <strain evidence="7">LMG 31159</strain>
    </source>
</reference>
<keyword evidence="3" id="KW-0238">DNA-binding</keyword>
<dbReference type="PANTHER" id="PTHR30427:SF1">
    <property type="entry name" value="TRANSCRIPTIONAL ACTIVATOR PROTEIN LYSR"/>
    <property type="match status" value="1"/>
</dbReference>
<comment type="caution">
    <text evidence="6">The sequence shown here is derived from an EMBL/GenBank/DDBJ whole genome shotgun (WGS) entry which is preliminary data.</text>
</comment>
<dbReference type="SUPFAM" id="SSF46785">
    <property type="entry name" value="Winged helix' DNA-binding domain"/>
    <property type="match status" value="1"/>
</dbReference>
<feature type="domain" description="HTH lysR-type" evidence="5">
    <location>
        <begin position="7"/>
        <end position="64"/>
    </location>
</feature>
<dbReference type="PROSITE" id="PS50931">
    <property type="entry name" value="HTH_LYSR"/>
    <property type="match status" value="1"/>
</dbReference>
<evidence type="ECO:0000259" key="5">
    <source>
        <dbReference type="PROSITE" id="PS50931"/>
    </source>
</evidence>
<dbReference type="PRINTS" id="PR00039">
    <property type="entry name" value="HTHLYSR"/>
</dbReference>
<dbReference type="EMBL" id="JAAEDI010000003">
    <property type="protein sequence ID" value="MBR0648635.1"/>
    <property type="molecule type" value="Genomic_DNA"/>
</dbReference>
<gene>
    <name evidence="6" type="ORF">GXW78_03095</name>
</gene>
<evidence type="ECO:0000256" key="2">
    <source>
        <dbReference type="ARBA" id="ARBA00023015"/>
    </source>
</evidence>
<dbReference type="Gene3D" id="1.10.10.10">
    <property type="entry name" value="Winged helix-like DNA-binding domain superfamily/Winged helix DNA-binding domain"/>
    <property type="match status" value="1"/>
</dbReference>
<dbReference type="InterPro" id="IPR036388">
    <property type="entry name" value="WH-like_DNA-bd_sf"/>
</dbReference>
<dbReference type="PANTHER" id="PTHR30427">
    <property type="entry name" value="TRANSCRIPTIONAL ACTIVATOR PROTEIN LYSR"/>
    <property type="match status" value="1"/>
</dbReference>
<evidence type="ECO:0000313" key="6">
    <source>
        <dbReference type="EMBL" id="MBR0648635.1"/>
    </source>
</evidence>